<sequence>MAYQDHSPEIAGHVTDRARPMARLGRAFRMVTNDAPIVSIVAALLFGTLSIAAIAAGTIGVLLFFAMMTGMALGAAFLISLQTRELASVQRLGRYGQGEGSSPEALEDLKWEVQEREARYRDLLDHQDDVILRRDSDAGSPSSTIPIVGSSA</sequence>
<feature type="compositionally biased region" description="Polar residues" evidence="1">
    <location>
        <begin position="139"/>
        <end position="152"/>
    </location>
</feature>
<dbReference type="RefSeq" id="WP_245290819.1">
    <property type="nucleotide sequence ID" value="NZ_MASI01000002.1"/>
</dbReference>
<evidence type="ECO:0000313" key="3">
    <source>
        <dbReference type="EMBL" id="ODA67905.1"/>
    </source>
</evidence>
<protein>
    <submittedName>
        <fullName evidence="3">Uncharacterized protein</fullName>
    </submittedName>
</protein>
<dbReference type="Proteomes" id="UP000095087">
    <property type="component" value="Unassembled WGS sequence"/>
</dbReference>
<keyword evidence="4" id="KW-1185">Reference proteome</keyword>
<dbReference type="STRING" id="1177755.A7A08_01072"/>
<organism evidence="3 4">
    <name type="scientific">Methyloligella halotolerans</name>
    <dbReference type="NCBI Taxonomy" id="1177755"/>
    <lineage>
        <taxon>Bacteria</taxon>
        <taxon>Pseudomonadati</taxon>
        <taxon>Pseudomonadota</taxon>
        <taxon>Alphaproteobacteria</taxon>
        <taxon>Hyphomicrobiales</taxon>
        <taxon>Hyphomicrobiaceae</taxon>
        <taxon>Methyloligella</taxon>
    </lineage>
</organism>
<keyword evidence="2" id="KW-1133">Transmembrane helix</keyword>
<evidence type="ECO:0000313" key="4">
    <source>
        <dbReference type="Proteomes" id="UP000095087"/>
    </source>
</evidence>
<evidence type="ECO:0000256" key="2">
    <source>
        <dbReference type="SAM" id="Phobius"/>
    </source>
</evidence>
<comment type="caution">
    <text evidence="3">The sequence shown here is derived from an EMBL/GenBank/DDBJ whole genome shotgun (WGS) entry which is preliminary data.</text>
</comment>
<name>A0A1E2S0Q8_9HYPH</name>
<keyword evidence="2" id="KW-0812">Transmembrane</keyword>
<gene>
    <name evidence="3" type="ORF">A7A08_01072</name>
</gene>
<reference evidence="3 4" key="1">
    <citation type="submission" date="2016-07" db="EMBL/GenBank/DDBJ databases">
        <title>Draft genome sequence of Methyloligella halotolerans C2T (VKM B-2706T=CCUG 61687T=DSM 25045T), a halotolerant polyhydroxybutyrate accumulating methylotroph.</title>
        <authorList>
            <person name="Vasilenko O.V."/>
            <person name="Doronina N.V."/>
            <person name="Poroshina M.N."/>
            <person name="Tarlachkov S.V."/>
            <person name="Trotsenko Y.A."/>
        </authorList>
    </citation>
    <scope>NUCLEOTIDE SEQUENCE [LARGE SCALE GENOMIC DNA]</scope>
    <source>
        <strain evidence="3 4">VKM B-2706</strain>
    </source>
</reference>
<accession>A0A1E2S0Q8</accession>
<evidence type="ECO:0000256" key="1">
    <source>
        <dbReference type="SAM" id="MobiDB-lite"/>
    </source>
</evidence>
<dbReference type="AlphaFoldDB" id="A0A1E2S0Q8"/>
<feature type="region of interest" description="Disordered" evidence="1">
    <location>
        <begin position="133"/>
        <end position="152"/>
    </location>
</feature>
<keyword evidence="2" id="KW-0472">Membrane</keyword>
<proteinExistence type="predicted"/>
<feature type="transmembrane region" description="Helical" evidence="2">
    <location>
        <begin position="61"/>
        <end position="81"/>
    </location>
</feature>
<feature type="transmembrane region" description="Helical" evidence="2">
    <location>
        <begin position="35"/>
        <end position="55"/>
    </location>
</feature>
<dbReference type="EMBL" id="MASI01000002">
    <property type="protein sequence ID" value="ODA67905.1"/>
    <property type="molecule type" value="Genomic_DNA"/>
</dbReference>